<evidence type="ECO:0000256" key="3">
    <source>
        <dbReference type="ARBA" id="ARBA00005254"/>
    </source>
</evidence>
<dbReference type="PROSITE" id="PS00166">
    <property type="entry name" value="ENOYL_COA_HYDRATASE"/>
    <property type="match status" value="1"/>
</dbReference>
<dbReference type="InterPro" id="IPR029045">
    <property type="entry name" value="ClpP/crotonase-like_dom_sf"/>
</dbReference>
<dbReference type="InterPro" id="IPR045002">
    <property type="entry name" value="Ech1-like"/>
</dbReference>
<evidence type="ECO:0000313" key="11">
    <source>
        <dbReference type="Proteomes" id="UP000235145"/>
    </source>
</evidence>
<dbReference type="AlphaFoldDB" id="A0A9R1VT99"/>
<dbReference type="OrthoDB" id="14970at2759"/>
<keyword evidence="4" id="KW-0276">Fatty acid metabolism</keyword>
<dbReference type="GO" id="GO:0005777">
    <property type="term" value="C:peroxisome"/>
    <property type="evidence" value="ECO:0000318"/>
    <property type="project" value="GO_Central"/>
</dbReference>
<sequence>MAKYTTIEIVQENPKSSVFKLYLNRPRHSNALSREFFTEFPNALSSLDNNPNVAVIVLSGKGKHFCSGIDLKTLASISADFQSPSDRGRSGEKSRREIKFMQKAITAIEKCRKPVIAAVQGACIGGGVDIISACDMRFCTEDAFFSVKEVDLAITADLGSLQRLPAIVGYGNAMELALTARTFSGSEAKVLGLVSKVFGSKPDMDEGVGAIADGIAAKSPLAVIGTKAVLVRSRDMSLSQGLDYVATWNSSMLLSDDLKEVAAASLQNRKPSFSKL</sequence>
<dbReference type="InterPro" id="IPR001753">
    <property type="entry name" value="Enoyl-CoA_hydra/iso"/>
</dbReference>
<dbReference type="EMBL" id="NBSK02000004">
    <property type="protein sequence ID" value="KAJ0210858.1"/>
    <property type="molecule type" value="Genomic_DNA"/>
</dbReference>
<dbReference type="GO" id="GO:0006631">
    <property type="term" value="P:fatty acid metabolic process"/>
    <property type="evidence" value="ECO:0007669"/>
    <property type="project" value="UniProtKB-KW"/>
</dbReference>
<evidence type="ECO:0000256" key="5">
    <source>
        <dbReference type="ARBA" id="ARBA00022990"/>
    </source>
</evidence>
<organism evidence="10 11">
    <name type="scientific">Lactuca sativa</name>
    <name type="common">Garden lettuce</name>
    <dbReference type="NCBI Taxonomy" id="4236"/>
    <lineage>
        <taxon>Eukaryota</taxon>
        <taxon>Viridiplantae</taxon>
        <taxon>Streptophyta</taxon>
        <taxon>Embryophyta</taxon>
        <taxon>Tracheophyta</taxon>
        <taxon>Spermatophyta</taxon>
        <taxon>Magnoliopsida</taxon>
        <taxon>eudicotyledons</taxon>
        <taxon>Gunneridae</taxon>
        <taxon>Pentapetalae</taxon>
        <taxon>asterids</taxon>
        <taxon>campanulids</taxon>
        <taxon>Asterales</taxon>
        <taxon>Asteraceae</taxon>
        <taxon>Cichorioideae</taxon>
        <taxon>Cichorieae</taxon>
        <taxon>Lactucinae</taxon>
        <taxon>Lactuca</taxon>
    </lineage>
</organism>
<dbReference type="Proteomes" id="UP000235145">
    <property type="component" value="Unassembled WGS sequence"/>
</dbReference>
<dbReference type="Gene3D" id="1.10.12.10">
    <property type="entry name" value="Lyase 2-enoyl-coa Hydratase, Chain A, domain 2"/>
    <property type="match status" value="1"/>
</dbReference>
<comment type="subcellular location">
    <subcellularLocation>
        <location evidence="1">Peroxisome</location>
    </subcellularLocation>
</comment>
<dbReference type="GO" id="GO:0051750">
    <property type="term" value="F:delta(3,5)-delta(2,4)-dienoyl-CoA isomerase activity"/>
    <property type="evidence" value="ECO:0000318"/>
    <property type="project" value="GO_Central"/>
</dbReference>
<comment type="similarity">
    <text evidence="3 9">Belongs to the enoyl-CoA hydratase/isomerase family.</text>
</comment>
<keyword evidence="6" id="KW-0443">Lipid metabolism</keyword>
<keyword evidence="11" id="KW-1185">Reference proteome</keyword>
<evidence type="ECO:0000256" key="4">
    <source>
        <dbReference type="ARBA" id="ARBA00022832"/>
    </source>
</evidence>
<gene>
    <name evidence="10" type="ORF">LSAT_V11C400157370</name>
</gene>
<protein>
    <submittedName>
        <fullName evidence="10">Uncharacterized protein</fullName>
    </submittedName>
</protein>
<proteinExistence type="inferred from homology"/>
<accession>A0A9R1VT99</accession>
<evidence type="ECO:0000256" key="7">
    <source>
        <dbReference type="ARBA" id="ARBA00023140"/>
    </source>
</evidence>
<dbReference type="Gramene" id="rna-gnl|WGS:NBSK|LSAT_4X1980_mrna">
    <property type="protein sequence ID" value="cds-PLY67676.1"/>
    <property type="gene ID" value="gene-LSAT_4X1980"/>
</dbReference>
<dbReference type="PANTHER" id="PTHR43149">
    <property type="entry name" value="ENOYL-COA HYDRATASE"/>
    <property type="match status" value="1"/>
</dbReference>
<dbReference type="Pfam" id="PF00378">
    <property type="entry name" value="ECH_1"/>
    <property type="match status" value="1"/>
</dbReference>
<evidence type="ECO:0000256" key="2">
    <source>
        <dbReference type="ARBA" id="ARBA00005005"/>
    </source>
</evidence>
<keyword evidence="5" id="KW-0007">Acetylation</keyword>
<dbReference type="SUPFAM" id="SSF52096">
    <property type="entry name" value="ClpP/crotonase"/>
    <property type="match status" value="1"/>
</dbReference>
<evidence type="ECO:0000313" key="10">
    <source>
        <dbReference type="EMBL" id="KAJ0210858.1"/>
    </source>
</evidence>
<dbReference type="FunFam" id="3.90.226.10:FF:000024">
    <property type="entry name" value="Delta3,5-delta2,4-dienoyl-CoA isomerase"/>
    <property type="match status" value="1"/>
</dbReference>
<evidence type="ECO:0000256" key="8">
    <source>
        <dbReference type="ARBA" id="ARBA00023235"/>
    </source>
</evidence>
<evidence type="ECO:0000256" key="9">
    <source>
        <dbReference type="RuleBase" id="RU003707"/>
    </source>
</evidence>
<comment type="pathway">
    <text evidence="2">Lipid metabolism; fatty acid beta-oxidation.</text>
</comment>
<dbReference type="FunFam" id="1.10.12.10:FF:000004">
    <property type="entry name" value="Delta3,5-delta2,4-dienoyl-CoA isomerase"/>
    <property type="match status" value="1"/>
</dbReference>
<dbReference type="PANTHER" id="PTHR43149:SF1">
    <property type="entry name" value="DELTA(3,5)-DELTA(2,4)-DIENOYL-COA ISOMERASE, MITOCHONDRIAL"/>
    <property type="match status" value="1"/>
</dbReference>
<dbReference type="Gene3D" id="3.90.226.10">
    <property type="entry name" value="2-enoyl-CoA Hydratase, Chain A, domain 1"/>
    <property type="match status" value="1"/>
</dbReference>
<dbReference type="InterPro" id="IPR014748">
    <property type="entry name" value="Enoyl-CoA_hydra_C"/>
</dbReference>
<keyword evidence="7" id="KW-0576">Peroxisome</keyword>
<keyword evidence="8" id="KW-0413">Isomerase</keyword>
<name>A0A9R1VT99_LACSA</name>
<dbReference type="NCBIfam" id="NF004794">
    <property type="entry name" value="PRK06142.1"/>
    <property type="match status" value="1"/>
</dbReference>
<dbReference type="CDD" id="cd06558">
    <property type="entry name" value="crotonase-like"/>
    <property type="match status" value="1"/>
</dbReference>
<reference evidence="10 11" key="1">
    <citation type="journal article" date="2017" name="Nat. Commun.">
        <title>Genome assembly with in vitro proximity ligation data and whole-genome triplication in lettuce.</title>
        <authorList>
            <person name="Reyes-Chin-Wo S."/>
            <person name="Wang Z."/>
            <person name="Yang X."/>
            <person name="Kozik A."/>
            <person name="Arikit S."/>
            <person name="Song C."/>
            <person name="Xia L."/>
            <person name="Froenicke L."/>
            <person name="Lavelle D.O."/>
            <person name="Truco M.J."/>
            <person name="Xia R."/>
            <person name="Zhu S."/>
            <person name="Xu C."/>
            <person name="Xu H."/>
            <person name="Xu X."/>
            <person name="Cox K."/>
            <person name="Korf I."/>
            <person name="Meyers B.C."/>
            <person name="Michelmore R.W."/>
        </authorList>
    </citation>
    <scope>NUCLEOTIDE SEQUENCE [LARGE SCALE GENOMIC DNA]</scope>
    <source>
        <strain evidence="11">cv. Salinas</strain>
        <tissue evidence="10">Seedlings</tissue>
    </source>
</reference>
<evidence type="ECO:0000256" key="1">
    <source>
        <dbReference type="ARBA" id="ARBA00004275"/>
    </source>
</evidence>
<comment type="caution">
    <text evidence="10">The sequence shown here is derived from an EMBL/GenBank/DDBJ whole genome shotgun (WGS) entry which is preliminary data.</text>
</comment>
<dbReference type="InterPro" id="IPR018376">
    <property type="entry name" value="Enoyl-CoA_hyd/isom_CS"/>
</dbReference>
<evidence type="ECO:0000256" key="6">
    <source>
        <dbReference type="ARBA" id="ARBA00023098"/>
    </source>
</evidence>